<evidence type="ECO:0008006" key="5">
    <source>
        <dbReference type="Google" id="ProtNLM"/>
    </source>
</evidence>
<dbReference type="RefSeq" id="WP_146921956.1">
    <property type="nucleotide sequence ID" value="NZ_CP042430.1"/>
</dbReference>
<dbReference type="KEGG" id="bsol:FSW04_19795"/>
<keyword evidence="2" id="KW-0732">Signal</keyword>
<dbReference type="AlphaFoldDB" id="A0A5B8UAF9"/>
<accession>A0A5B8UAF9</accession>
<evidence type="ECO:0000256" key="1">
    <source>
        <dbReference type="SAM" id="MobiDB-lite"/>
    </source>
</evidence>
<feature type="chain" id="PRO_5022979624" description="Calcium-binding protein" evidence="2">
    <location>
        <begin position="25"/>
        <end position="248"/>
    </location>
</feature>
<dbReference type="OrthoDB" id="8737820at2"/>
<feature type="compositionally biased region" description="Basic and acidic residues" evidence="1">
    <location>
        <begin position="53"/>
        <end position="75"/>
    </location>
</feature>
<gene>
    <name evidence="3" type="ORF">FSW04_19795</name>
</gene>
<feature type="compositionally biased region" description="Polar residues" evidence="1">
    <location>
        <begin position="176"/>
        <end position="191"/>
    </location>
</feature>
<dbReference type="CDD" id="cd06464">
    <property type="entry name" value="ACD_sHsps-like"/>
    <property type="match status" value="1"/>
</dbReference>
<evidence type="ECO:0000313" key="4">
    <source>
        <dbReference type="Proteomes" id="UP000321805"/>
    </source>
</evidence>
<keyword evidence="4" id="KW-1185">Reference proteome</keyword>
<name>A0A5B8UAF9_9ACTN</name>
<evidence type="ECO:0000256" key="2">
    <source>
        <dbReference type="SAM" id="SignalP"/>
    </source>
</evidence>
<sequence>MRRTRFTSAVAALTLIAVPAAASAHGSHHKVRDSDHDGMPNTWEVANHLNAHKADANGDPDHDGLRNLAEYKDGTNPRNADTNGNGVPDNHDVAGTVTSFTNGVLTITLPDGSTRTGTVDADTRVMCMPSTPASGTTPSTATPPSSATPVTPTARSARHGGDDGAGDGQDPASSATPGSSTLPVTPGTSGHDQGDDDGSENDGGPNGHGQHRGNVCAPGALAAGAKVHEAELKLTGSGAVWEKIQLLS</sequence>
<protein>
    <recommendedName>
        <fullName evidence="5">Calcium-binding protein</fullName>
    </recommendedName>
</protein>
<evidence type="ECO:0000313" key="3">
    <source>
        <dbReference type="EMBL" id="QEC49591.1"/>
    </source>
</evidence>
<feature type="signal peptide" evidence="2">
    <location>
        <begin position="1"/>
        <end position="24"/>
    </location>
</feature>
<feature type="compositionally biased region" description="Polar residues" evidence="1">
    <location>
        <begin position="76"/>
        <end position="85"/>
    </location>
</feature>
<feature type="region of interest" description="Disordered" evidence="1">
    <location>
        <begin position="112"/>
        <end position="216"/>
    </location>
</feature>
<dbReference type="Proteomes" id="UP000321805">
    <property type="component" value="Chromosome"/>
</dbReference>
<dbReference type="EMBL" id="CP042430">
    <property type="protein sequence ID" value="QEC49591.1"/>
    <property type="molecule type" value="Genomic_DNA"/>
</dbReference>
<proteinExistence type="predicted"/>
<feature type="compositionally biased region" description="Low complexity" evidence="1">
    <location>
        <begin position="129"/>
        <end position="155"/>
    </location>
</feature>
<feature type="region of interest" description="Disordered" evidence="1">
    <location>
        <begin position="53"/>
        <end position="90"/>
    </location>
</feature>
<feature type="region of interest" description="Disordered" evidence="1">
    <location>
        <begin position="21"/>
        <end position="41"/>
    </location>
</feature>
<reference evidence="3 4" key="1">
    <citation type="journal article" date="2018" name="J. Microbiol.">
        <title>Baekduia soli gen. nov., sp. nov., a novel bacterium isolated from the soil of Baekdu Mountain and proposal of a novel family name, Baekduiaceae fam. nov.</title>
        <authorList>
            <person name="An D.S."/>
            <person name="Siddiqi M.Z."/>
            <person name="Kim K.H."/>
            <person name="Yu H.S."/>
            <person name="Im W.T."/>
        </authorList>
    </citation>
    <scope>NUCLEOTIDE SEQUENCE [LARGE SCALE GENOMIC DNA]</scope>
    <source>
        <strain evidence="3 4">BR7-21</strain>
    </source>
</reference>
<organism evidence="3 4">
    <name type="scientific">Baekduia soli</name>
    <dbReference type="NCBI Taxonomy" id="496014"/>
    <lineage>
        <taxon>Bacteria</taxon>
        <taxon>Bacillati</taxon>
        <taxon>Actinomycetota</taxon>
        <taxon>Thermoleophilia</taxon>
        <taxon>Solirubrobacterales</taxon>
        <taxon>Baekduiaceae</taxon>
        <taxon>Baekduia</taxon>
    </lineage>
</organism>